<comment type="caution">
    <text evidence="7">The sequence shown here is derived from an EMBL/GenBank/DDBJ whole genome shotgun (WGS) entry which is preliminary data.</text>
</comment>
<gene>
    <name evidence="7" type="ORF">A2172_04925</name>
</gene>
<evidence type="ECO:0000256" key="6">
    <source>
        <dbReference type="SAM" id="Phobius"/>
    </source>
</evidence>
<keyword evidence="3 6" id="KW-0812">Transmembrane</keyword>
<dbReference type="AlphaFoldDB" id="A0A1G1WA10"/>
<feature type="transmembrane region" description="Helical" evidence="6">
    <location>
        <begin position="295"/>
        <end position="318"/>
    </location>
</feature>
<evidence type="ECO:0000256" key="3">
    <source>
        <dbReference type="ARBA" id="ARBA00022692"/>
    </source>
</evidence>
<feature type="transmembrane region" description="Helical" evidence="6">
    <location>
        <begin position="70"/>
        <end position="90"/>
    </location>
</feature>
<dbReference type="Proteomes" id="UP000176631">
    <property type="component" value="Unassembled WGS sequence"/>
</dbReference>
<feature type="transmembrane region" description="Helical" evidence="6">
    <location>
        <begin position="252"/>
        <end position="275"/>
    </location>
</feature>
<feature type="transmembrane region" description="Helical" evidence="6">
    <location>
        <begin position="339"/>
        <end position="361"/>
    </location>
</feature>
<feature type="transmembrane region" description="Helical" evidence="6">
    <location>
        <begin position="367"/>
        <end position="389"/>
    </location>
</feature>
<evidence type="ECO:0000256" key="5">
    <source>
        <dbReference type="ARBA" id="ARBA00023136"/>
    </source>
</evidence>
<feature type="transmembrane region" description="Helical" evidence="6">
    <location>
        <begin position="212"/>
        <end position="231"/>
    </location>
</feature>
<feature type="transmembrane region" description="Helical" evidence="6">
    <location>
        <begin position="136"/>
        <end position="158"/>
    </location>
</feature>
<keyword evidence="2" id="KW-1003">Cell membrane</keyword>
<feature type="transmembrane region" description="Helical" evidence="6">
    <location>
        <begin position="429"/>
        <end position="449"/>
    </location>
</feature>
<keyword evidence="4 6" id="KW-1133">Transmembrane helix</keyword>
<dbReference type="Gene3D" id="1.20.1740.10">
    <property type="entry name" value="Amino acid/polyamine transporter I"/>
    <property type="match status" value="1"/>
</dbReference>
<evidence type="ECO:0008006" key="9">
    <source>
        <dbReference type="Google" id="ProtNLM"/>
    </source>
</evidence>
<evidence type="ECO:0000256" key="2">
    <source>
        <dbReference type="ARBA" id="ARBA00022475"/>
    </source>
</evidence>
<dbReference type="PANTHER" id="PTHR42770">
    <property type="entry name" value="AMINO ACID TRANSPORTER-RELATED"/>
    <property type="match status" value="1"/>
</dbReference>
<evidence type="ECO:0000256" key="1">
    <source>
        <dbReference type="ARBA" id="ARBA00004651"/>
    </source>
</evidence>
<keyword evidence="5 6" id="KW-0472">Membrane</keyword>
<feature type="transmembrane region" description="Helical" evidence="6">
    <location>
        <begin position="111"/>
        <end position="130"/>
    </location>
</feature>
<dbReference type="PANTHER" id="PTHR42770:SF7">
    <property type="entry name" value="MEMBRANE PROTEIN"/>
    <property type="match status" value="1"/>
</dbReference>
<dbReference type="EMBL" id="MHCP01000008">
    <property type="protein sequence ID" value="OGY24461.1"/>
    <property type="molecule type" value="Genomic_DNA"/>
</dbReference>
<dbReference type="Pfam" id="PF13520">
    <property type="entry name" value="AA_permease_2"/>
    <property type="match status" value="1"/>
</dbReference>
<dbReference type="InterPro" id="IPR002293">
    <property type="entry name" value="AA/rel_permease1"/>
</dbReference>
<feature type="transmembrane region" description="Helical" evidence="6">
    <location>
        <begin position="401"/>
        <end position="423"/>
    </location>
</feature>
<feature type="transmembrane region" description="Helical" evidence="6">
    <location>
        <begin position="40"/>
        <end position="64"/>
    </location>
</feature>
<evidence type="ECO:0000256" key="4">
    <source>
        <dbReference type="ARBA" id="ARBA00022989"/>
    </source>
</evidence>
<feature type="transmembrane region" description="Helical" evidence="6">
    <location>
        <begin position="170"/>
        <end position="192"/>
    </location>
</feature>
<sequence length="451" mass="49169">MRITPLRGLDVAWSVLCSISRLRPKLPVFGLRRELKLADLVLIGIGGTIEASIFVLIAPGAAIAGKLLPVSFILGGILAFAVALIYAEVATNMPAEGADLRFIFKAFTSDLWAFITSWLVILGDLAYFALNLLGLAFYVRAIIPINHLVFAVVVLLAVTAANLRGVKRISLVESAITILLLFFFAVFIGWVFFNNFNSLLPAEPVVDGINLYSLGTILAGTALIYTTFIGYEDITSVAGEVRQPHKVLPKALIFTVVITTLLYVAISFLATQVVPIEQLKTSESPLLLLAQISDIPIFLITITAVLAILSTIVVALLVASRKLYALSQEGYMKNWFGSLNQRGIPTKAILFCSVIVLALLFTNSIKFVAYLGNSVYLVGVIATTIALVIMKRKDKSFGRWFKVPFFPLVPILVIAFSTIVLIFVERGAIMYMLLWAAVGGVLYFSTKLLKA</sequence>
<dbReference type="GO" id="GO:0022857">
    <property type="term" value="F:transmembrane transporter activity"/>
    <property type="evidence" value="ECO:0007669"/>
    <property type="project" value="InterPro"/>
</dbReference>
<evidence type="ECO:0000313" key="7">
    <source>
        <dbReference type="EMBL" id="OGY24461.1"/>
    </source>
</evidence>
<comment type="subcellular location">
    <subcellularLocation>
        <location evidence="1">Cell membrane</location>
        <topology evidence="1">Multi-pass membrane protein</topology>
    </subcellularLocation>
</comment>
<organism evidence="7 8">
    <name type="scientific">Candidatus Woykebacteria bacterium RBG_13_40_15</name>
    <dbReference type="NCBI Taxonomy" id="1802593"/>
    <lineage>
        <taxon>Bacteria</taxon>
        <taxon>Candidatus Woykeibacteriota</taxon>
    </lineage>
</organism>
<proteinExistence type="predicted"/>
<dbReference type="STRING" id="1802593.A2172_04925"/>
<name>A0A1G1WA10_9BACT</name>
<dbReference type="InterPro" id="IPR050367">
    <property type="entry name" value="APC_superfamily"/>
</dbReference>
<dbReference type="GO" id="GO:0005886">
    <property type="term" value="C:plasma membrane"/>
    <property type="evidence" value="ECO:0007669"/>
    <property type="project" value="UniProtKB-SubCell"/>
</dbReference>
<dbReference type="PIRSF" id="PIRSF006060">
    <property type="entry name" value="AA_transporter"/>
    <property type="match status" value="1"/>
</dbReference>
<evidence type="ECO:0000313" key="8">
    <source>
        <dbReference type="Proteomes" id="UP000176631"/>
    </source>
</evidence>
<protein>
    <recommendedName>
        <fullName evidence="9">Amino acid permease</fullName>
    </recommendedName>
</protein>
<accession>A0A1G1WA10</accession>
<reference evidence="7 8" key="1">
    <citation type="journal article" date="2016" name="Nat. Commun.">
        <title>Thousands of microbial genomes shed light on interconnected biogeochemical processes in an aquifer system.</title>
        <authorList>
            <person name="Anantharaman K."/>
            <person name="Brown C.T."/>
            <person name="Hug L.A."/>
            <person name="Sharon I."/>
            <person name="Castelle C.J."/>
            <person name="Probst A.J."/>
            <person name="Thomas B.C."/>
            <person name="Singh A."/>
            <person name="Wilkins M.J."/>
            <person name="Karaoz U."/>
            <person name="Brodie E.L."/>
            <person name="Williams K.H."/>
            <person name="Hubbard S.S."/>
            <person name="Banfield J.F."/>
        </authorList>
    </citation>
    <scope>NUCLEOTIDE SEQUENCE [LARGE SCALE GENOMIC DNA]</scope>
</reference>